<dbReference type="PROSITE" id="PS50943">
    <property type="entry name" value="HTH_CROC1"/>
    <property type="match status" value="1"/>
</dbReference>
<dbReference type="PANTHER" id="PTHR40661">
    <property type="match status" value="1"/>
</dbReference>
<evidence type="ECO:0000256" key="1">
    <source>
        <dbReference type="ARBA" id="ARBA00023015"/>
    </source>
</evidence>
<protein>
    <submittedName>
        <fullName evidence="5">Pleiotropic regulator of exopolysaccharide synthesis, competence and biofilm formation Ftr, XRE family</fullName>
    </submittedName>
</protein>
<dbReference type="AlphaFoldDB" id="A0A380K1Q6"/>
<dbReference type="InterPro" id="IPR001387">
    <property type="entry name" value="Cro/C1-type_HTH"/>
</dbReference>
<dbReference type="InterPro" id="IPR010982">
    <property type="entry name" value="Lambda_DNA-bd_dom_sf"/>
</dbReference>
<dbReference type="OrthoDB" id="2475196at2"/>
<dbReference type="SUPFAM" id="SSF51306">
    <property type="entry name" value="LexA/Signal peptidase"/>
    <property type="match status" value="1"/>
</dbReference>
<dbReference type="GO" id="GO:0003677">
    <property type="term" value="F:DNA binding"/>
    <property type="evidence" value="ECO:0007669"/>
    <property type="project" value="UniProtKB-KW"/>
</dbReference>
<accession>A0A380K1Q6</accession>
<evidence type="ECO:0000313" key="6">
    <source>
        <dbReference type="Proteomes" id="UP000254924"/>
    </source>
</evidence>
<dbReference type="Gene3D" id="1.10.260.40">
    <property type="entry name" value="lambda repressor-like DNA-binding domains"/>
    <property type="match status" value="1"/>
</dbReference>
<keyword evidence="6" id="KW-1185">Reference proteome</keyword>
<evidence type="ECO:0000256" key="3">
    <source>
        <dbReference type="ARBA" id="ARBA00023163"/>
    </source>
</evidence>
<dbReference type="InterPro" id="IPR039418">
    <property type="entry name" value="LexA-like"/>
</dbReference>
<dbReference type="SUPFAM" id="SSF47413">
    <property type="entry name" value="lambda repressor-like DNA-binding domains"/>
    <property type="match status" value="1"/>
</dbReference>
<gene>
    <name evidence="5" type="ORF">NCTC12224_00137</name>
</gene>
<dbReference type="EMBL" id="UHFN01000002">
    <property type="protein sequence ID" value="SUN58113.1"/>
    <property type="molecule type" value="Genomic_DNA"/>
</dbReference>
<dbReference type="Proteomes" id="UP000254924">
    <property type="component" value="Unassembled WGS sequence"/>
</dbReference>
<proteinExistence type="predicted"/>
<keyword evidence="2" id="KW-0238">DNA-binding</keyword>
<dbReference type="Pfam" id="PF00717">
    <property type="entry name" value="Peptidase_S24"/>
    <property type="match status" value="1"/>
</dbReference>
<dbReference type="CDD" id="cd06529">
    <property type="entry name" value="S24_LexA-like"/>
    <property type="match status" value="1"/>
</dbReference>
<dbReference type="PANTHER" id="PTHR40661:SF1">
    <property type="entry name" value="HTH CRO_C1-TYPE DOMAIN-CONTAINING PROTEIN"/>
    <property type="match status" value="1"/>
</dbReference>
<dbReference type="Gene3D" id="2.10.109.10">
    <property type="entry name" value="Umud Fragment, subunit A"/>
    <property type="match status" value="1"/>
</dbReference>
<evidence type="ECO:0000313" key="5">
    <source>
        <dbReference type="EMBL" id="SUN58113.1"/>
    </source>
</evidence>
<dbReference type="InterPro" id="IPR015927">
    <property type="entry name" value="Peptidase_S24_S26A/B/C"/>
</dbReference>
<sequence>MFSGKRLKKIREEKQLSQTDIAEKLHINRSSYNKWETGVSKPNQKNLVLLSQLLEVDPSYFESEHAIVASYLKLSEENQLKASAFVNKLLSKQLQEERERKVLELFPVRVLRDVPLSAGLGESYYDEYDYETVYTDREVSYDVAAYIKGDSMLPDYLDGEVALINETGFDYSGAVYAIYLNGQTFIKKVYKEDAHYRIVSLNDEYEDKYAYQEDEFRIVGKVISHFMPVVGAGGVS</sequence>
<dbReference type="Pfam" id="PF01381">
    <property type="entry name" value="HTH_3"/>
    <property type="match status" value="1"/>
</dbReference>
<dbReference type="InterPro" id="IPR036286">
    <property type="entry name" value="LexA/Signal_pep-like_sf"/>
</dbReference>
<name>A0A380K1Q6_9STRE</name>
<evidence type="ECO:0000259" key="4">
    <source>
        <dbReference type="PROSITE" id="PS50943"/>
    </source>
</evidence>
<keyword evidence="3" id="KW-0804">Transcription</keyword>
<keyword evidence="1" id="KW-0805">Transcription regulation</keyword>
<organism evidence="5 6">
    <name type="scientific">Streptococcus hyointestinalis</name>
    <dbReference type="NCBI Taxonomy" id="1337"/>
    <lineage>
        <taxon>Bacteria</taxon>
        <taxon>Bacillati</taxon>
        <taxon>Bacillota</taxon>
        <taxon>Bacilli</taxon>
        <taxon>Lactobacillales</taxon>
        <taxon>Streptococcaceae</taxon>
        <taxon>Streptococcus</taxon>
    </lineage>
</organism>
<feature type="domain" description="HTH cro/C1-type" evidence="4">
    <location>
        <begin position="7"/>
        <end position="61"/>
    </location>
</feature>
<dbReference type="CDD" id="cd00093">
    <property type="entry name" value="HTH_XRE"/>
    <property type="match status" value="1"/>
</dbReference>
<dbReference type="SMART" id="SM00530">
    <property type="entry name" value="HTH_XRE"/>
    <property type="match status" value="1"/>
</dbReference>
<evidence type="ECO:0000256" key="2">
    <source>
        <dbReference type="ARBA" id="ARBA00023125"/>
    </source>
</evidence>
<reference evidence="5 6" key="1">
    <citation type="submission" date="2018-06" db="EMBL/GenBank/DDBJ databases">
        <authorList>
            <consortium name="Pathogen Informatics"/>
            <person name="Doyle S."/>
        </authorList>
    </citation>
    <scope>NUCLEOTIDE SEQUENCE [LARGE SCALE GENOMIC DNA]</scope>
    <source>
        <strain evidence="5 6">NCTC12224</strain>
    </source>
</reference>